<dbReference type="OrthoDB" id="4504959at2759"/>
<dbReference type="STRING" id="1448320.A0A319D994"/>
<dbReference type="EMBL" id="KZ825887">
    <property type="protein sequence ID" value="PYH93714.1"/>
    <property type="molecule type" value="Genomic_DNA"/>
</dbReference>
<protein>
    <submittedName>
        <fullName evidence="1">Uncharacterized protein</fullName>
    </submittedName>
</protein>
<proteinExistence type="predicted"/>
<organism evidence="1 2">
    <name type="scientific">Aspergillus ellipticus CBS 707.79</name>
    <dbReference type="NCBI Taxonomy" id="1448320"/>
    <lineage>
        <taxon>Eukaryota</taxon>
        <taxon>Fungi</taxon>
        <taxon>Dikarya</taxon>
        <taxon>Ascomycota</taxon>
        <taxon>Pezizomycotina</taxon>
        <taxon>Eurotiomycetes</taxon>
        <taxon>Eurotiomycetidae</taxon>
        <taxon>Eurotiales</taxon>
        <taxon>Aspergillaceae</taxon>
        <taxon>Aspergillus</taxon>
        <taxon>Aspergillus subgen. Circumdati</taxon>
    </lineage>
</organism>
<sequence>VRSIPFLLFIDDFGVHRNMYKALKAFYLTPAGLTYRERRYLDNSFTLTLGPHGAKMEDSIQAFKKEIWTLSQGFYAYLYGVRTVITASIIAFTGDMPQQAKNSGAQSYSAEFGCRTCYCPKNSRHDLKFDSLLCGRYHFEIKSFRKYAESLSSPAKQIQFLSSKGLLPHPSPLELLAPSLDLVLSRPYDIPHSDWKGLGLRLQSFMLRILNPQGTKKYSAALR</sequence>
<accession>A0A319D994</accession>
<feature type="non-terminal residue" evidence="1">
    <location>
        <position position="1"/>
    </location>
</feature>
<name>A0A319D994_9EURO</name>
<dbReference type="Proteomes" id="UP000247810">
    <property type="component" value="Unassembled WGS sequence"/>
</dbReference>
<evidence type="ECO:0000313" key="1">
    <source>
        <dbReference type="EMBL" id="PYH93714.1"/>
    </source>
</evidence>
<keyword evidence="2" id="KW-1185">Reference proteome</keyword>
<evidence type="ECO:0000313" key="2">
    <source>
        <dbReference type="Proteomes" id="UP000247810"/>
    </source>
</evidence>
<feature type="non-terminal residue" evidence="1">
    <location>
        <position position="223"/>
    </location>
</feature>
<dbReference type="AlphaFoldDB" id="A0A319D994"/>
<reference evidence="1 2" key="1">
    <citation type="submission" date="2018-02" db="EMBL/GenBank/DDBJ databases">
        <title>The genomes of Aspergillus section Nigri reveals drivers in fungal speciation.</title>
        <authorList>
            <consortium name="DOE Joint Genome Institute"/>
            <person name="Vesth T.C."/>
            <person name="Nybo J."/>
            <person name="Theobald S."/>
            <person name="Brandl J."/>
            <person name="Frisvad J.C."/>
            <person name="Nielsen K.F."/>
            <person name="Lyhne E.K."/>
            <person name="Kogle M.E."/>
            <person name="Kuo A."/>
            <person name="Riley R."/>
            <person name="Clum A."/>
            <person name="Nolan M."/>
            <person name="Lipzen A."/>
            <person name="Salamov A."/>
            <person name="Henrissat B."/>
            <person name="Wiebenga A."/>
            <person name="De vries R.P."/>
            <person name="Grigoriev I.V."/>
            <person name="Mortensen U.H."/>
            <person name="Andersen M.R."/>
            <person name="Baker S.E."/>
        </authorList>
    </citation>
    <scope>NUCLEOTIDE SEQUENCE [LARGE SCALE GENOMIC DNA]</scope>
    <source>
        <strain evidence="1 2">CBS 707.79</strain>
    </source>
</reference>
<dbReference type="VEuPathDB" id="FungiDB:BO71DRAFT_278728"/>
<gene>
    <name evidence="1" type="ORF">BO71DRAFT_278728</name>
</gene>